<proteinExistence type="predicted"/>
<organism evidence="1 2">
    <name type="scientific">Ridgeia piscesae</name>
    <name type="common">Tubeworm</name>
    <dbReference type="NCBI Taxonomy" id="27915"/>
    <lineage>
        <taxon>Eukaryota</taxon>
        <taxon>Metazoa</taxon>
        <taxon>Spiralia</taxon>
        <taxon>Lophotrochozoa</taxon>
        <taxon>Annelida</taxon>
        <taxon>Polychaeta</taxon>
        <taxon>Sedentaria</taxon>
        <taxon>Canalipalpata</taxon>
        <taxon>Sabellida</taxon>
        <taxon>Siboglinidae</taxon>
        <taxon>Ridgeia</taxon>
    </lineage>
</organism>
<protein>
    <submittedName>
        <fullName evidence="1">Uncharacterized protein</fullName>
    </submittedName>
</protein>
<evidence type="ECO:0000313" key="2">
    <source>
        <dbReference type="Proteomes" id="UP001209878"/>
    </source>
</evidence>
<dbReference type="Proteomes" id="UP001209878">
    <property type="component" value="Unassembled WGS sequence"/>
</dbReference>
<evidence type="ECO:0000313" key="1">
    <source>
        <dbReference type="EMBL" id="KAK2173519.1"/>
    </source>
</evidence>
<keyword evidence="2" id="KW-1185">Reference proteome</keyword>
<gene>
    <name evidence="1" type="ORF">NP493_870g02026</name>
</gene>
<comment type="caution">
    <text evidence="1">The sequence shown here is derived from an EMBL/GenBank/DDBJ whole genome shotgun (WGS) entry which is preliminary data.</text>
</comment>
<reference evidence="1" key="1">
    <citation type="journal article" date="2023" name="Mol. Biol. Evol.">
        <title>Third-Generation Sequencing Reveals the Adaptive Role of the Epigenome in Three Deep-Sea Polychaetes.</title>
        <authorList>
            <person name="Perez M."/>
            <person name="Aroh O."/>
            <person name="Sun Y."/>
            <person name="Lan Y."/>
            <person name="Juniper S.K."/>
            <person name="Young C.R."/>
            <person name="Angers B."/>
            <person name="Qian P.Y."/>
        </authorList>
    </citation>
    <scope>NUCLEOTIDE SEQUENCE</scope>
    <source>
        <strain evidence="1">R07B-5</strain>
    </source>
</reference>
<dbReference type="EMBL" id="JAODUO010000869">
    <property type="protein sequence ID" value="KAK2173519.1"/>
    <property type="molecule type" value="Genomic_DNA"/>
</dbReference>
<dbReference type="AlphaFoldDB" id="A0AAD9KLV5"/>
<sequence>MIDGFPAAEPWRIRAFVQTRIQIRRRSNQHEISCHTAAVSMPVLRPCEWLSDGLCVSVMLTAQTTCH</sequence>
<name>A0AAD9KLV5_RIDPI</name>
<accession>A0AAD9KLV5</accession>